<dbReference type="Proteomes" id="UP001501009">
    <property type="component" value="Unassembled WGS sequence"/>
</dbReference>
<proteinExistence type="predicted"/>
<organism evidence="1 2">
    <name type="scientific">Streptomyces coacervatus</name>
    <dbReference type="NCBI Taxonomy" id="647381"/>
    <lineage>
        <taxon>Bacteria</taxon>
        <taxon>Bacillati</taxon>
        <taxon>Actinomycetota</taxon>
        <taxon>Actinomycetes</taxon>
        <taxon>Kitasatosporales</taxon>
        <taxon>Streptomycetaceae</taxon>
        <taxon>Streptomyces</taxon>
    </lineage>
</organism>
<reference evidence="2" key="1">
    <citation type="journal article" date="2019" name="Int. J. Syst. Evol. Microbiol.">
        <title>The Global Catalogue of Microorganisms (GCM) 10K type strain sequencing project: providing services to taxonomists for standard genome sequencing and annotation.</title>
        <authorList>
            <consortium name="The Broad Institute Genomics Platform"/>
            <consortium name="The Broad Institute Genome Sequencing Center for Infectious Disease"/>
            <person name="Wu L."/>
            <person name="Ma J."/>
        </authorList>
    </citation>
    <scope>NUCLEOTIDE SEQUENCE [LARGE SCALE GENOMIC DNA]</scope>
    <source>
        <strain evidence="2">JCM 17138</strain>
    </source>
</reference>
<dbReference type="RefSeq" id="WP_275779961.1">
    <property type="nucleotide sequence ID" value="NZ_BAABDE010000038.1"/>
</dbReference>
<evidence type="ECO:0000313" key="1">
    <source>
        <dbReference type="EMBL" id="GAA3839860.1"/>
    </source>
</evidence>
<protein>
    <submittedName>
        <fullName evidence="1">Uncharacterized protein</fullName>
    </submittedName>
</protein>
<sequence length="106" mass="11316">MPCIGDGSNHWALVQVDDIAELYVLALNAPAGSVYAGVSGQNLPLADITRTLSHAARCLGRNEWLTRAEAVQRMGPITEASAFDKQFTGARARRSERTSANGDLSS</sequence>
<gene>
    <name evidence="1" type="ORF">GCM10022403_085160</name>
</gene>
<keyword evidence="2" id="KW-1185">Reference proteome</keyword>
<dbReference type="EMBL" id="BAABDE010000038">
    <property type="protein sequence ID" value="GAA3839860.1"/>
    <property type="molecule type" value="Genomic_DNA"/>
</dbReference>
<comment type="caution">
    <text evidence="1">The sequence shown here is derived from an EMBL/GenBank/DDBJ whole genome shotgun (WGS) entry which is preliminary data.</text>
</comment>
<name>A0ABP7JB72_9ACTN</name>
<evidence type="ECO:0000313" key="2">
    <source>
        <dbReference type="Proteomes" id="UP001501009"/>
    </source>
</evidence>
<accession>A0ABP7JB72</accession>
<dbReference type="SUPFAM" id="SSF51735">
    <property type="entry name" value="NAD(P)-binding Rossmann-fold domains"/>
    <property type="match status" value="1"/>
</dbReference>
<dbReference type="InterPro" id="IPR036291">
    <property type="entry name" value="NAD(P)-bd_dom_sf"/>
</dbReference>
<dbReference type="Gene3D" id="3.40.50.720">
    <property type="entry name" value="NAD(P)-binding Rossmann-like Domain"/>
    <property type="match status" value="1"/>
</dbReference>